<evidence type="ECO:0000256" key="1">
    <source>
        <dbReference type="SAM" id="Phobius"/>
    </source>
</evidence>
<dbReference type="AlphaFoldDB" id="A0A6C8GIF0"/>
<protein>
    <submittedName>
        <fullName evidence="2">Uncharacterized protein</fullName>
    </submittedName>
</protein>
<feature type="transmembrane region" description="Helical" evidence="1">
    <location>
        <begin position="6"/>
        <end position="23"/>
    </location>
</feature>
<sequence length="32" mass="3956">MWVKNYFLFTIYLILLFSLFDAYHNKKGRTLV</sequence>
<name>A0A6C8GIF0_SALET</name>
<feature type="non-terminal residue" evidence="2">
    <location>
        <position position="32"/>
    </location>
</feature>
<gene>
    <name evidence="2" type="ORF">LTSEADE_4516</name>
</gene>
<keyword evidence="1" id="KW-0472">Membrane</keyword>
<dbReference type="EMBL" id="AFCI01001512">
    <property type="protein sequence ID" value="EHC32006.1"/>
    <property type="molecule type" value="Genomic_DNA"/>
</dbReference>
<evidence type="ECO:0000313" key="3">
    <source>
        <dbReference type="Proteomes" id="UP000004906"/>
    </source>
</evidence>
<comment type="caution">
    <text evidence="2">The sequence shown here is derived from an EMBL/GenBank/DDBJ whole genome shotgun (WGS) entry which is preliminary data.</text>
</comment>
<proteinExistence type="predicted"/>
<dbReference type="Proteomes" id="UP000004906">
    <property type="component" value="Unassembled WGS sequence"/>
</dbReference>
<keyword evidence="1" id="KW-0812">Transmembrane</keyword>
<keyword evidence="1" id="KW-1133">Transmembrane helix</keyword>
<reference evidence="2 3" key="1">
    <citation type="journal article" date="2011" name="BMC Genomics">
        <title>Genome sequencing reveals diversification of virulence factor content and possible host adaptation in distinct subpopulations of Salmonella enterica.</title>
        <authorList>
            <person name="den Bakker H.C."/>
            <person name="Moreno Switt A.I."/>
            <person name="Govoni G."/>
            <person name="Cummings C.A."/>
            <person name="Ranieri M.L."/>
            <person name="Degoricija L."/>
            <person name="Hoelzer K."/>
            <person name="Rodriguez-Rivera L.D."/>
            <person name="Brown S."/>
            <person name="Bolchacova E."/>
            <person name="Furtado M.R."/>
            <person name="Wiedmann M."/>
        </authorList>
    </citation>
    <scope>NUCLEOTIDE SEQUENCE [LARGE SCALE GENOMIC DNA]</scope>
    <source>
        <strain evidence="2 3">A4-669</strain>
    </source>
</reference>
<accession>A0A6C8GIF0</accession>
<evidence type="ECO:0000313" key="2">
    <source>
        <dbReference type="EMBL" id="EHC32006.1"/>
    </source>
</evidence>
<organism evidence="2 3">
    <name type="scientific">Salmonella enterica subsp. enterica serovar Adelaide str. A4-669</name>
    <dbReference type="NCBI Taxonomy" id="913063"/>
    <lineage>
        <taxon>Bacteria</taxon>
        <taxon>Pseudomonadati</taxon>
        <taxon>Pseudomonadota</taxon>
        <taxon>Gammaproteobacteria</taxon>
        <taxon>Enterobacterales</taxon>
        <taxon>Enterobacteriaceae</taxon>
        <taxon>Salmonella</taxon>
    </lineage>
</organism>